<evidence type="ECO:0000313" key="3">
    <source>
        <dbReference type="Proteomes" id="UP001501725"/>
    </source>
</evidence>
<reference evidence="3" key="1">
    <citation type="journal article" date="2019" name="Int. J. Syst. Evol. Microbiol.">
        <title>The Global Catalogue of Microorganisms (GCM) 10K type strain sequencing project: providing services to taxonomists for standard genome sequencing and annotation.</title>
        <authorList>
            <consortium name="The Broad Institute Genomics Platform"/>
            <consortium name="The Broad Institute Genome Sequencing Center for Infectious Disease"/>
            <person name="Wu L."/>
            <person name="Ma J."/>
        </authorList>
    </citation>
    <scope>NUCLEOTIDE SEQUENCE [LARGE SCALE GENOMIC DNA]</scope>
    <source>
        <strain evidence="3">JCM 17919</strain>
    </source>
</reference>
<proteinExistence type="predicted"/>
<organism evidence="2 3">
    <name type="scientific">Flaviaesturariibacter amylovorans</name>
    <dbReference type="NCBI Taxonomy" id="1084520"/>
    <lineage>
        <taxon>Bacteria</taxon>
        <taxon>Pseudomonadati</taxon>
        <taxon>Bacteroidota</taxon>
        <taxon>Chitinophagia</taxon>
        <taxon>Chitinophagales</taxon>
        <taxon>Chitinophagaceae</taxon>
        <taxon>Flaviaestuariibacter</taxon>
    </lineage>
</organism>
<name>A0ABP8GGN9_9BACT</name>
<protein>
    <submittedName>
        <fullName evidence="2">Uncharacterized protein</fullName>
    </submittedName>
</protein>
<comment type="caution">
    <text evidence="2">The sequence shown here is derived from an EMBL/GenBank/DDBJ whole genome shotgun (WGS) entry which is preliminary data.</text>
</comment>
<dbReference type="EMBL" id="BAABGY010000005">
    <property type="protein sequence ID" value="GAA4324003.1"/>
    <property type="molecule type" value="Genomic_DNA"/>
</dbReference>
<gene>
    <name evidence="2" type="ORF">GCM10023184_11110</name>
</gene>
<feature type="compositionally biased region" description="Basic and acidic residues" evidence="1">
    <location>
        <begin position="1"/>
        <end position="15"/>
    </location>
</feature>
<sequence>MNRDNKNGRPARQDAPEEQGQTGRDAQQGTGSEETPIYLTGNSTLQSPDEHARDSAIDPRDDNRTDIGNDDLHEVRLGRMTGWDVDGNDSDQV</sequence>
<feature type="compositionally biased region" description="Polar residues" evidence="1">
    <location>
        <begin position="19"/>
        <end position="33"/>
    </location>
</feature>
<dbReference type="Proteomes" id="UP001501725">
    <property type="component" value="Unassembled WGS sequence"/>
</dbReference>
<evidence type="ECO:0000313" key="2">
    <source>
        <dbReference type="EMBL" id="GAA4324003.1"/>
    </source>
</evidence>
<accession>A0ABP8GGN9</accession>
<dbReference type="RefSeq" id="WP_345254052.1">
    <property type="nucleotide sequence ID" value="NZ_BAABGY010000005.1"/>
</dbReference>
<keyword evidence="3" id="KW-1185">Reference proteome</keyword>
<feature type="compositionally biased region" description="Basic and acidic residues" evidence="1">
    <location>
        <begin position="48"/>
        <end position="77"/>
    </location>
</feature>
<evidence type="ECO:0000256" key="1">
    <source>
        <dbReference type="SAM" id="MobiDB-lite"/>
    </source>
</evidence>
<feature type="region of interest" description="Disordered" evidence="1">
    <location>
        <begin position="1"/>
        <end position="93"/>
    </location>
</feature>